<accession>A0AAV9VV98</accession>
<evidence type="ECO:0000256" key="1">
    <source>
        <dbReference type="SAM" id="MobiDB-lite"/>
    </source>
</evidence>
<dbReference type="Proteomes" id="UP001370758">
    <property type="component" value="Unassembled WGS sequence"/>
</dbReference>
<sequence>MSGAANTRSQKGKMKEEKKRKESKRQPQDVIDTILQEHRTSTIAQIRADMVCNEYARKGVGIATAHGDLPSVSIFEELFGVRVPAGKQAPKRYPWETSIPIAKLQQAMADDFTKIDEDLEMGLTNEDVKLRWSQLPMENQGRFSVEAWYGDQAFSMTLKEASSVISLSTKSRAEYLARK</sequence>
<feature type="compositionally biased region" description="Basic and acidic residues" evidence="1">
    <location>
        <begin position="13"/>
        <end position="27"/>
    </location>
</feature>
<organism evidence="2 3">
    <name type="scientific">Arthrobotrys musiformis</name>
    <dbReference type="NCBI Taxonomy" id="47236"/>
    <lineage>
        <taxon>Eukaryota</taxon>
        <taxon>Fungi</taxon>
        <taxon>Dikarya</taxon>
        <taxon>Ascomycota</taxon>
        <taxon>Pezizomycotina</taxon>
        <taxon>Orbiliomycetes</taxon>
        <taxon>Orbiliales</taxon>
        <taxon>Orbiliaceae</taxon>
        <taxon>Arthrobotrys</taxon>
    </lineage>
</organism>
<feature type="region of interest" description="Disordered" evidence="1">
    <location>
        <begin position="1"/>
        <end position="30"/>
    </location>
</feature>
<gene>
    <name evidence="2" type="ORF">TWF481_002321</name>
</gene>
<dbReference type="AlphaFoldDB" id="A0AAV9VV98"/>
<proteinExistence type="predicted"/>
<protein>
    <submittedName>
        <fullName evidence="2">Uncharacterized protein</fullName>
    </submittedName>
</protein>
<comment type="caution">
    <text evidence="2">The sequence shown here is derived from an EMBL/GenBank/DDBJ whole genome shotgun (WGS) entry which is preliminary data.</text>
</comment>
<dbReference type="EMBL" id="JAVHJL010000011">
    <property type="protein sequence ID" value="KAK6496296.1"/>
    <property type="molecule type" value="Genomic_DNA"/>
</dbReference>
<keyword evidence="3" id="KW-1185">Reference proteome</keyword>
<evidence type="ECO:0000313" key="2">
    <source>
        <dbReference type="EMBL" id="KAK6496296.1"/>
    </source>
</evidence>
<name>A0AAV9VV98_9PEZI</name>
<evidence type="ECO:0000313" key="3">
    <source>
        <dbReference type="Proteomes" id="UP001370758"/>
    </source>
</evidence>
<reference evidence="2 3" key="1">
    <citation type="submission" date="2023-08" db="EMBL/GenBank/DDBJ databases">
        <authorList>
            <person name="Palmer J.M."/>
        </authorList>
    </citation>
    <scope>NUCLEOTIDE SEQUENCE [LARGE SCALE GENOMIC DNA]</scope>
    <source>
        <strain evidence="2 3">TWF481</strain>
    </source>
</reference>